<feature type="compositionally biased region" description="Basic and acidic residues" evidence="1">
    <location>
        <begin position="90"/>
        <end position="103"/>
    </location>
</feature>
<name>A0A8J5SIP1_ZIZPA</name>
<comment type="caution">
    <text evidence="2">The sequence shown here is derived from an EMBL/GenBank/DDBJ whole genome shotgun (WGS) entry which is preliminary data.</text>
</comment>
<dbReference type="AlphaFoldDB" id="A0A8J5SIP1"/>
<sequence length="103" mass="11807">MAAPRTSVATSRTCCQLLLCIKAPDSRDTSFCSCTGRVQRRCCRCRATSARDAHRGRRLVKCGGAWKAEGGGVEGRRRRWRHREQSIGQRGREKERRREEEDE</sequence>
<gene>
    <name evidence="2" type="ORF">GUJ93_ZPchr0002g25582</name>
</gene>
<evidence type="ECO:0000313" key="3">
    <source>
        <dbReference type="Proteomes" id="UP000729402"/>
    </source>
</evidence>
<keyword evidence="3" id="KW-1185">Reference proteome</keyword>
<proteinExistence type="predicted"/>
<organism evidence="2 3">
    <name type="scientific">Zizania palustris</name>
    <name type="common">Northern wild rice</name>
    <dbReference type="NCBI Taxonomy" id="103762"/>
    <lineage>
        <taxon>Eukaryota</taxon>
        <taxon>Viridiplantae</taxon>
        <taxon>Streptophyta</taxon>
        <taxon>Embryophyta</taxon>
        <taxon>Tracheophyta</taxon>
        <taxon>Spermatophyta</taxon>
        <taxon>Magnoliopsida</taxon>
        <taxon>Liliopsida</taxon>
        <taxon>Poales</taxon>
        <taxon>Poaceae</taxon>
        <taxon>BOP clade</taxon>
        <taxon>Oryzoideae</taxon>
        <taxon>Oryzeae</taxon>
        <taxon>Zizaniinae</taxon>
        <taxon>Zizania</taxon>
    </lineage>
</organism>
<dbReference type="EMBL" id="JAAALK010000287">
    <property type="protein sequence ID" value="KAG8056289.1"/>
    <property type="molecule type" value="Genomic_DNA"/>
</dbReference>
<protein>
    <submittedName>
        <fullName evidence="2">Uncharacterized protein</fullName>
    </submittedName>
</protein>
<evidence type="ECO:0000256" key="1">
    <source>
        <dbReference type="SAM" id="MobiDB-lite"/>
    </source>
</evidence>
<reference evidence="2" key="1">
    <citation type="journal article" date="2021" name="bioRxiv">
        <title>Whole Genome Assembly and Annotation of Northern Wild Rice, Zizania palustris L., Supports a Whole Genome Duplication in the Zizania Genus.</title>
        <authorList>
            <person name="Haas M."/>
            <person name="Kono T."/>
            <person name="Macchietto M."/>
            <person name="Millas R."/>
            <person name="McGilp L."/>
            <person name="Shao M."/>
            <person name="Duquette J."/>
            <person name="Hirsch C.N."/>
            <person name="Kimball J."/>
        </authorList>
    </citation>
    <scope>NUCLEOTIDE SEQUENCE</scope>
    <source>
        <tissue evidence="2">Fresh leaf tissue</tissue>
    </source>
</reference>
<accession>A0A8J5SIP1</accession>
<evidence type="ECO:0000313" key="2">
    <source>
        <dbReference type="EMBL" id="KAG8056289.1"/>
    </source>
</evidence>
<feature type="region of interest" description="Disordered" evidence="1">
    <location>
        <begin position="69"/>
        <end position="103"/>
    </location>
</feature>
<dbReference type="Proteomes" id="UP000729402">
    <property type="component" value="Unassembled WGS sequence"/>
</dbReference>
<reference evidence="2" key="2">
    <citation type="submission" date="2021-02" db="EMBL/GenBank/DDBJ databases">
        <authorList>
            <person name="Kimball J.A."/>
            <person name="Haas M.W."/>
            <person name="Macchietto M."/>
            <person name="Kono T."/>
            <person name="Duquette J."/>
            <person name="Shao M."/>
        </authorList>
    </citation>
    <scope>NUCLEOTIDE SEQUENCE</scope>
    <source>
        <tissue evidence="2">Fresh leaf tissue</tissue>
    </source>
</reference>